<feature type="domain" description="Gfo/Idh/MocA-like oxidoreductase N-terminal" evidence="2">
    <location>
        <begin position="5"/>
        <end position="126"/>
    </location>
</feature>
<protein>
    <submittedName>
        <fullName evidence="4">Oxidoreductase</fullName>
    </submittedName>
</protein>
<dbReference type="GO" id="GO:0000166">
    <property type="term" value="F:nucleotide binding"/>
    <property type="evidence" value="ECO:0007669"/>
    <property type="project" value="InterPro"/>
</dbReference>
<evidence type="ECO:0000256" key="1">
    <source>
        <dbReference type="ARBA" id="ARBA00010928"/>
    </source>
</evidence>
<dbReference type="PANTHER" id="PTHR43377:SF2">
    <property type="entry name" value="BINDING ROSSMANN FOLD OXIDOREDUCTASE, PUTATIVE (AFU_ORTHOLOGUE AFUA_4G00560)-RELATED"/>
    <property type="match status" value="1"/>
</dbReference>
<evidence type="ECO:0000313" key="4">
    <source>
        <dbReference type="EMBL" id="GKH01830.1"/>
    </source>
</evidence>
<dbReference type="RefSeq" id="WP_118042721.1">
    <property type="nucleotide sequence ID" value="NZ_BQNJ01000001.1"/>
</dbReference>
<dbReference type="InterPro" id="IPR036291">
    <property type="entry name" value="NAD(P)-bd_dom_sf"/>
</dbReference>
<dbReference type="Pfam" id="PF02894">
    <property type="entry name" value="GFO_IDH_MocA_C"/>
    <property type="match status" value="1"/>
</dbReference>
<dbReference type="AlphaFoldDB" id="A0AA37JNK0"/>
<sequence length="436" mass="49066">MKKRITVAIVGLGARGMHYARCCKEFADEAEIVAIADIIPERVEEIAQELKIPETSCYRSGEELLEEDRLADVMFICTQDRQHIKPAIEAMRKGYHLLLEKPISPFPEEWGELERTARETKRYVVVCHVLRYTPFYQTIKRLIGEGRIGDVVSVQALESVLYWHQAHSFVRGNWNNSEVTSPMILQKCCHDLDLLLWLSGKRCKRVSSFGALTLFKKERAPKGAALRCIDCGVKENCPYDAEKIYITNKKTGVAEGNNQWPCDVLDLNPTVESIREAIKTGPYGRCVYYCDNNVVDHQVVTMEFEDNSTADLTMCAFTTGSRSIDVMGTTGEIKGNFDKNYIKLTEFGKEPEIIDMKGALGVFHMEYDPYGHGGGDKGLIRDLLDLVSGKGQDSPSLTTLERSLESHYVALAAEESRLADGMPVDLKDLIAKSRNY</sequence>
<dbReference type="Pfam" id="PF01408">
    <property type="entry name" value="GFO_IDH_MocA"/>
    <property type="match status" value="1"/>
</dbReference>
<dbReference type="Gene3D" id="3.30.360.10">
    <property type="entry name" value="Dihydrodipicolinate Reductase, domain 2"/>
    <property type="match status" value="1"/>
</dbReference>
<feature type="domain" description="Gfo/Idh/MocA-like oxidoreductase C-terminal" evidence="3">
    <location>
        <begin position="140"/>
        <end position="417"/>
    </location>
</feature>
<accession>A0AA37JNK0</accession>
<dbReference type="PANTHER" id="PTHR43377">
    <property type="entry name" value="BILIVERDIN REDUCTASE A"/>
    <property type="match status" value="1"/>
</dbReference>
<reference evidence="4" key="1">
    <citation type="submission" date="2022-01" db="EMBL/GenBank/DDBJ databases">
        <title>Novel bile acid biosynthetic pathways are enriched in the microbiome of centenarians.</title>
        <authorList>
            <person name="Sato Y."/>
            <person name="Atarashi K."/>
            <person name="Plichta R.D."/>
            <person name="Arai Y."/>
            <person name="Sasajima S."/>
            <person name="Kearney M.S."/>
            <person name="Suda W."/>
            <person name="Takeshita K."/>
            <person name="Sasaki T."/>
            <person name="Okamoto S."/>
            <person name="Skelly N.A."/>
            <person name="Okamura Y."/>
            <person name="Vlamakis H."/>
            <person name="Li Y."/>
            <person name="Tanoue T."/>
            <person name="Takei H."/>
            <person name="Nittono H."/>
            <person name="Narushima S."/>
            <person name="Irie J."/>
            <person name="Itoh H."/>
            <person name="Moriya K."/>
            <person name="Sugiura Y."/>
            <person name="Suematsu M."/>
            <person name="Moritoki N."/>
            <person name="Shibata S."/>
            <person name="Littman R.D."/>
            <person name="Fischbach A.M."/>
            <person name="Uwamino Y."/>
            <person name="Inoue T."/>
            <person name="Honda A."/>
            <person name="Hattori M."/>
            <person name="Murai T."/>
            <person name="Xavier J.R."/>
            <person name="Hirose N."/>
            <person name="Honda K."/>
        </authorList>
    </citation>
    <scope>NUCLEOTIDE SEQUENCE</scope>
    <source>
        <strain evidence="4">CE91-St55</strain>
    </source>
</reference>
<dbReference type="InterPro" id="IPR000683">
    <property type="entry name" value="Gfo/Idh/MocA-like_OxRdtase_N"/>
</dbReference>
<evidence type="ECO:0000313" key="5">
    <source>
        <dbReference type="Proteomes" id="UP001055091"/>
    </source>
</evidence>
<dbReference type="Gene3D" id="3.40.50.720">
    <property type="entry name" value="NAD(P)-binding Rossmann-like Domain"/>
    <property type="match status" value="1"/>
</dbReference>
<dbReference type="InterPro" id="IPR004104">
    <property type="entry name" value="Gfo/Idh/MocA-like_OxRdtase_C"/>
</dbReference>
<evidence type="ECO:0000259" key="2">
    <source>
        <dbReference type="Pfam" id="PF01408"/>
    </source>
</evidence>
<comment type="similarity">
    <text evidence="1">Belongs to the Gfo/Idh/MocA family.</text>
</comment>
<dbReference type="Proteomes" id="UP001055091">
    <property type="component" value="Unassembled WGS sequence"/>
</dbReference>
<dbReference type="InterPro" id="IPR051450">
    <property type="entry name" value="Gfo/Idh/MocA_Oxidoreductases"/>
</dbReference>
<organism evidence="4 5">
    <name type="scientific">Hungatella hathewayi</name>
    <dbReference type="NCBI Taxonomy" id="154046"/>
    <lineage>
        <taxon>Bacteria</taxon>
        <taxon>Bacillati</taxon>
        <taxon>Bacillota</taxon>
        <taxon>Clostridia</taxon>
        <taxon>Lachnospirales</taxon>
        <taxon>Lachnospiraceae</taxon>
        <taxon>Hungatella</taxon>
    </lineage>
</organism>
<evidence type="ECO:0000259" key="3">
    <source>
        <dbReference type="Pfam" id="PF02894"/>
    </source>
</evidence>
<dbReference type="EMBL" id="BQNJ01000001">
    <property type="protein sequence ID" value="GKH01830.1"/>
    <property type="molecule type" value="Genomic_DNA"/>
</dbReference>
<dbReference type="SUPFAM" id="SSF55347">
    <property type="entry name" value="Glyceraldehyde-3-phosphate dehydrogenase-like, C-terminal domain"/>
    <property type="match status" value="1"/>
</dbReference>
<gene>
    <name evidence="4" type="ORF">CE91St55_38110</name>
</gene>
<proteinExistence type="inferred from homology"/>
<comment type="caution">
    <text evidence="4">The sequence shown here is derived from an EMBL/GenBank/DDBJ whole genome shotgun (WGS) entry which is preliminary data.</text>
</comment>
<dbReference type="SUPFAM" id="SSF51735">
    <property type="entry name" value="NAD(P)-binding Rossmann-fold domains"/>
    <property type="match status" value="1"/>
</dbReference>
<name>A0AA37JNK0_9FIRM</name>